<feature type="compositionally biased region" description="Polar residues" evidence="1">
    <location>
        <begin position="198"/>
        <end position="223"/>
    </location>
</feature>
<keyword evidence="3" id="KW-1185">Reference proteome</keyword>
<dbReference type="Gramene" id="Psat07G0385900-T2">
    <property type="protein sequence ID" value="KAI5387921.1"/>
    <property type="gene ID" value="KIW84_073859"/>
</dbReference>
<dbReference type="AlphaFoldDB" id="A0A9D4ZX78"/>
<feature type="region of interest" description="Disordered" evidence="1">
    <location>
        <begin position="1"/>
        <end position="165"/>
    </location>
</feature>
<feature type="compositionally biased region" description="Acidic residues" evidence="1">
    <location>
        <begin position="107"/>
        <end position="118"/>
    </location>
</feature>
<dbReference type="Proteomes" id="UP001058974">
    <property type="component" value="Chromosome 7"/>
</dbReference>
<dbReference type="PANTHER" id="PTHR33621">
    <property type="entry name" value="ASPARTIC/GLUTAMIC ACID-RICH PROTEIN"/>
    <property type="match status" value="1"/>
</dbReference>
<feature type="region of interest" description="Disordered" evidence="1">
    <location>
        <begin position="696"/>
        <end position="734"/>
    </location>
</feature>
<evidence type="ECO:0000313" key="2">
    <source>
        <dbReference type="EMBL" id="KAI5387921.1"/>
    </source>
</evidence>
<accession>A0A9D4ZX78</accession>
<name>A0A9D4ZX78_PEA</name>
<evidence type="ECO:0000313" key="3">
    <source>
        <dbReference type="Proteomes" id="UP001058974"/>
    </source>
</evidence>
<feature type="region of interest" description="Disordered" evidence="1">
    <location>
        <begin position="180"/>
        <end position="317"/>
    </location>
</feature>
<proteinExistence type="predicted"/>
<comment type="caution">
    <text evidence="2">The sequence shown here is derived from an EMBL/GenBank/DDBJ whole genome shotgun (WGS) entry which is preliminary data.</text>
</comment>
<sequence>MADALAALPQVEGLGEIVNPKTGGDIATPAVQPRTAGRTTTQRKPVKESESSKISTRPNRGARSGVVEGEAEQENKDANVSNTPAVVPCSRKRAPAVSTRRKTEVVILDDDEEEDKNEVDENPKDVVAKTPAVVPKSRTRAAGRLVRDKKEVSDGTSLQNAYSTRRSVRVLGKSLSKVSLVETEDKEQTKSEDVSEDAGTSFQTESNAVSQNNDEVEASSVNKAGSEAKAADAEDVLQAEPKVEGSGNANHVEDANEDPSLNLQDSFENCVDSNEAESEQPEPEESGDIDVIENKESFGAEQDQAMEFAAPEETPLEVTDRAIEDTAEIENKESFGAEQDQAMEFASPEETPLEIADPIGNTAEIENKESFGAKQDQAMEFASPEETPLEVADQAIGALTDVVSGDISMEVANQEDDADLSVEASEEAFKGTAEQAIVGLSVEASDEASKEISHQVIASSTDMVSDEAPLDVSHLEDVADLSAEASEEVLKGTVEQAIVGLSVEAPDEASKEICHQAIASSTDVVTDDASKETFKETEELASVGLSVESSEEASKEISPVDVVVPDDACVDNLEGVADMVFEEVENIEDAVSAILAGKDETSGRAENEGDKESEIEKVILKLSMMDVTKKKEADRNNAFQKLEGEAQAEQLATEENPKFEGAVSAILAEKAENEGEKESNDVEKVTLKLSMMDVSSVKKEADQNNTSQKLEVEAQAEEPICSPQLETKGKLKTKDMSMRSLKKLLKSGTKEISNEIKAVTSVESDMNKQLLKSETKEISNEIEAVTSVESDMNNPNKKKENLKSIDVQNMSMRGLKKLLKEKLDGKLAMTDNDDVQMQGVEKKRTALQALPQNQLAEQKAL</sequence>
<evidence type="ECO:0000256" key="1">
    <source>
        <dbReference type="SAM" id="MobiDB-lite"/>
    </source>
</evidence>
<feature type="compositionally biased region" description="Acidic residues" evidence="1">
    <location>
        <begin position="274"/>
        <end position="291"/>
    </location>
</feature>
<feature type="compositionally biased region" description="Polar residues" evidence="1">
    <location>
        <begin position="154"/>
        <end position="165"/>
    </location>
</feature>
<dbReference type="PANTHER" id="PTHR33621:SF2">
    <property type="entry name" value="RIBOSOMAL L1 DOMAIN-CONTAINING PROTEIN"/>
    <property type="match status" value="1"/>
</dbReference>
<reference evidence="2 3" key="1">
    <citation type="journal article" date="2022" name="Nat. Genet.">
        <title>Improved pea reference genome and pan-genome highlight genomic features and evolutionary characteristics.</title>
        <authorList>
            <person name="Yang T."/>
            <person name="Liu R."/>
            <person name="Luo Y."/>
            <person name="Hu S."/>
            <person name="Wang D."/>
            <person name="Wang C."/>
            <person name="Pandey M.K."/>
            <person name="Ge S."/>
            <person name="Xu Q."/>
            <person name="Li N."/>
            <person name="Li G."/>
            <person name="Huang Y."/>
            <person name="Saxena R.K."/>
            <person name="Ji Y."/>
            <person name="Li M."/>
            <person name="Yan X."/>
            <person name="He Y."/>
            <person name="Liu Y."/>
            <person name="Wang X."/>
            <person name="Xiang C."/>
            <person name="Varshney R.K."/>
            <person name="Ding H."/>
            <person name="Gao S."/>
            <person name="Zong X."/>
        </authorList>
    </citation>
    <scope>NUCLEOTIDE SEQUENCE [LARGE SCALE GENOMIC DNA]</scope>
    <source>
        <strain evidence="2 3">cv. Zhongwan 6</strain>
    </source>
</reference>
<gene>
    <name evidence="2" type="ORF">KIW84_073859</name>
</gene>
<organism evidence="2 3">
    <name type="scientific">Pisum sativum</name>
    <name type="common">Garden pea</name>
    <name type="synonym">Lathyrus oleraceus</name>
    <dbReference type="NCBI Taxonomy" id="3888"/>
    <lineage>
        <taxon>Eukaryota</taxon>
        <taxon>Viridiplantae</taxon>
        <taxon>Streptophyta</taxon>
        <taxon>Embryophyta</taxon>
        <taxon>Tracheophyta</taxon>
        <taxon>Spermatophyta</taxon>
        <taxon>Magnoliopsida</taxon>
        <taxon>eudicotyledons</taxon>
        <taxon>Gunneridae</taxon>
        <taxon>Pentapetalae</taxon>
        <taxon>rosids</taxon>
        <taxon>fabids</taxon>
        <taxon>Fabales</taxon>
        <taxon>Fabaceae</taxon>
        <taxon>Papilionoideae</taxon>
        <taxon>50 kb inversion clade</taxon>
        <taxon>NPAAA clade</taxon>
        <taxon>Hologalegina</taxon>
        <taxon>IRL clade</taxon>
        <taxon>Fabeae</taxon>
        <taxon>Lathyrus</taxon>
    </lineage>
</organism>
<protein>
    <submittedName>
        <fullName evidence="2">Uncharacterized protein</fullName>
    </submittedName>
</protein>
<dbReference type="EMBL" id="JAMSHJ010000007">
    <property type="protein sequence ID" value="KAI5387921.1"/>
    <property type="molecule type" value="Genomic_DNA"/>
</dbReference>